<sequence length="171" mass="20262">MAKGIIRLCYQKIIDVHAQKTWERNVFEDTYMEFFMQSQFYNQEEQYQTFQELIANVPAVDKLHYLVSTAAINYIRQLNNLMPDITNAHQQLCMPFTNFRFEIVQSHIQRKEEHRIVIYFYSEPIIWIDTIDHQLLVAYGNETEALESGKEISTDLIALQPFLSISSFQNI</sequence>
<organism evidence="1 2">
    <name type="scientific">Emticicia agri</name>
    <dbReference type="NCBI Taxonomy" id="2492393"/>
    <lineage>
        <taxon>Bacteria</taxon>
        <taxon>Pseudomonadati</taxon>
        <taxon>Bacteroidota</taxon>
        <taxon>Cytophagia</taxon>
        <taxon>Cytophagales</taxon>
        <taxon>Leadbetterellaceae</taxon>
        <taxon>Emticicia</taxon>
    </lineage>
</organism>
<evidence type="ECO:0000313" key="1">
    <source>
        <dbReference type="EMBL" id="RYU96233.1"/>
    </source>
</evidence>
<gene>
    <name evidence="1" type="ORF">EWM59_08470</name>
</gene>
<dbReference type="RefSeq" id="WP_130020524.1">
    <property type="nucleotide sequence ID" value="NZ_SEWF01000009.1"/>
</dbReference>
<comment type="caution">
    <text evidence="1">The sequence shown here is derived from an EMBL/GenBank/DDBJ whole genome shotgun (WGS) entry which is preliminary data.</text>
</comment>
<dbReference type="Proteomes" id="UP000293162">
    <property type="component" value="Unassembled WGS sequence"/>
</dbReference>
<proteinExistence type="predicted"/>
<dbReference type="AlphaFoldDB" id="A0A4Q5M2Y6"/>
<protein>
    <submittedName>
        <fullName evidence="1">Uncharacterized protein</fullName>
    </submittedName>
</protein>
<dbReference type="OrthoDB" id="793934at2"/>
<name>A0A4Q5M2Y6_9BACT</name>
<accession>A0A4Q5M2Y6</accession>
<keyword evidence="2" id="KW-1185">Reference proteome</keyword>
<dbReference type="EMBL" id="SEWF01000009">
    <property type="protein sequence ID" value="RYU96233.1"/>
    <property type="molecule type" value="Genomic_DNA"/>
</dbReference>
<evidence type="ECO:0000313" key="2">
    <source>
        <dbReference type="Proteomes" id="UP000293162"/>
    </source>
</evidence>
<reference evidence="1 2" key="1">
    <citation type="submission" date="2019-02" db="EMBL/GenBank/DDBJ databases">
        <title>Bacterial novel species Emticicia sp. 17J42-9 isolated from soil.</title>
        <authorList>
            <person name="Jung H.-Y."/>
        </authorList>
    </citation>
    <scope>NUCLEOTIDE SEQUENCE [LARGE SCALE GENOMIC DNA]</scope>
    <source>
        <strain evidence="1 2">17J42-9</strain>
    </source>
</reference>